<feature type="domain" description="Major facilitator superfamily (MFS) profile" evidence="8">
    <location>
        <begin position="1"/>
        <end position="389"/>
    </location>
</feature>
<dbReference type="Proteomes" id="UP001168821">
    <property type="component" value="Unassembled WGS sequence"/>
</dbReference>
<comment type="caution">
    <text evidence="9">The sequence shown here is derived from an EMBL/GenBank/DDBJ whole genome shotgun (WGS) entry which is preliminary data.</text>
</comment>
<dbReference type="PROSITE" id="PS50850">
    <property type="entry name" value="MFS"/>
    <property type="match status" value="1"/>
</dbReference>
<evidence type="ECO:0000256" key="7">
    <source>
        <dbReference type="SAM" id="Phobius"/>
    </source>
</evidence>
<evidence type="ECO:0000256" key="5">
    <source>
        <dbReference type="ARBA" id="ARBA00022989"/>
    </source>
</evidence>
<dbReference type="GO" id="GO:0022857">
    <property type="term" value="F:transmembrane transporter activity"/>
    <property type="evidence" value="ECO:0007669"/>
    <property type="project" value="InterPro"/>
</dbReference>
<sequence length="389" mass="42949">MKANFLTLLCKQHLNLCFCFSSIAGPSAIVYAYFGEFQSRIYRSTAMAWMSLFIALALITLPGLGWALLPQHIHFQLFGLPVTSWRIYMFLISIPNLVAAIAFLKLPESPKFLYHSGQIEEAFDVLKRIYTINTGKPESTFPIESLQEKVIYQVDTSKKKNILKDFWGQIAPLFVPPHLKYSLAAGVMQGGVFAVSSGLLLWYPDIINQLSHSASANSSATVCQALSNVHSDNETLVACVEDNINDQVFIQNIIIGVAYLVSYVVWGFVVNFLGNRNFFGVCMVVSAVSLVLLNFLTEKVVIDVLFVVLLTLPGICVAVINLIMVEIIPTYLCGMAVCVVMTAGRIGSIVSSSVVGIMLLWNCAVTFNLYAVNLLVCLLLVFIFPRNST</sequence>
<feature type="transmembrane region" description="Helical" evidence="7">
    <location>
        <begin position="331"/>
        <end position="361"/>
    </location>
</feature>
<feature type="transmembrane region" description="Helical" evidence="7">
    <location>
        <begin position="87"/>
        <end position="106"/>
    </location>
</feature>
<keyword evidence="5 7" id="KW-1133">Transmembrane helix</keyword>
<reference evidence="9" key="1">
    <citation type="journal article" date="2023" name="G3 (Bethesda)">
        <title>Whole genome assemblies of Zophobas morio and Tenebrio molitor.</title>
        <authorList>
            <person name="Kaur S."/>
            <person name="Stinson S.A."/>
            <person name="diCenzo G.C."/>
        </authorList>
    </citation>
    <scope>NUCLEOTIDE SEQUENCE</scope>
    <source>
        <strain evidence="9">QUZm001</strain>
    </source>
</reference>
<feature type="transmembrane region" description="Helical" evidence="7">
    <location>
        <begin position="277"/>
        <end position="296"/>
    </location>
</feature>
<evidence type="ECO:0000256" key="2">
    <source>
        <dbReference type="ARBA" id="ARBA00008335"/>
    </source>
</evidence>
<keyword evidence="3" id="KW-0813">Transport</keyword>
<evidence type="ECO:0000256" key="6">
    <source>
        <dbReference type="ARBA" id="ARBA00023136"/>
    </source>
</evidence>
<dbReference type="PANTHER" id="PTHR23511">
    <property type="entry name" value="SYNAPTIC VESICLE GLYCOPROTEIN 2"/>
    <property type="match status" value="1"/>
</dbReference>
<keyword evidence="6 7" id="KW-0472">Membrane</keyword>
<dbReference type="SUPFAM" id="SSF103473">
    <property type="entry name" value="MFS general substrate transporter"/>
    <property type="match status" value="1"/>
</dbReference>
<dbReference type="PANTHER" id="PTHR23511:SF35">
    <property type="entry name" value="MAJOR FACILITATOR SUPERFAMILY (MFS) PROFILE DOMAIN-CONTAINING PROTEIN"/>
    <property type="match status" value="1"/>
</dbReference>
<keyword evidence="4 7" id="KW-0812">Transmembrane</keyword>
<organism evidence="9 10">
    <name type="scientific">Zophobas morio</name>
    <dbReference type="NCBI Taxonomy" id="2755281"/>
    <lineage>
        <taxon>Eukaryota</taxon>
        <taxon>Metazoa</taxon>
        <taxon>Ecdysozoa</taxon>
        <taxon>Arthropoda</taxon>
        <taxon>Hexapoda</taxon>
        <taxon>Insecta</taxon>
        <taxon>Pterygota</taxon>
        <taxon>Neoptera</taxon>
        <taxon>Endopterygota</taxon>
        <taxon>Coleoptera</taxon>
        <taxon>Polyphaga</taxon>
        <taxon>Cucujiformia</taxon>
        <taxon>Tenebrionidae</taxon>
        <taxon>Zophobas</taxon>
    </lineage>
</organism>
<dbReference type="AlphaFoldDB" id="A0AA38J4N7"/>
<dbReference type="InterPro" id="IPR036259">
    <property type="entry name" value="MFS_trans_sf"/>
</dbReference>
<feature type="transmembrane region" description="Helical" evidence="7">
    <location>
        <begin position="183"/>
        <end position="203"/>
    </location>
</feature>
<evidence type="ECO:0000313" key="10">
    <source>
        <dbReference type="Proteomes" id="UP001168821"/>
    </source>
</evidence>
<feature type="transmembrane region" description="Helical" evidence="7">
    <location>
        <begin position="367"/>
        <end position="384"/>
    </location>
</feature>
<evidence type="ECO:0000259" key="8">
    <source>
        <dbReference type="PROSITE" id="PS50850"/>
    </source>
</evidence>
<dbReference type="Pfam" id="PF00083">
    <property type="entry name" value="Sugar_tr"/>
    <property type="match status" value="1"/>
</dbReference>
<comment type="subcellular location">
    <subcellularLocation>
        <location evidence="1">Membrane</location>
        <topology evidence="1">Multi-pass membrane protein</topology>
    </subcellularLocation>
</comment>
<accession>A0AA38J4N7</accession>
<dbReference type="EMBL" id="JALNTZ010000001">
    <property type="protein sequence ID" value="KAJ3664454.1"/>
    <property type="molecule type" value="Genomic_DNA"/>
</dbReference>
<feature type="transmembrane region" description="Helical" evidence="7">
    <location>
        <begin position="46"/>
        <end position="67"/>
    </location>
</feature>
<comment type="similarity">
    <text evidence="2">Belongs to the major facilitator superfamily.</text>
</comment>
<proteinExistence type="inferred from homology"/>
<dbReference type="Gene3D" id="1.20.1250.20">
    <property type="entry name" value="MFS general substrate transporter like domains"/>
    <property type="match status" value="1"/>
</dbReference>
<keyword evidence="10" id="KW-1185">Reference proteome</keyword>
<gene>
    <name evidence="9" type="ORF">Zmor_000017</name>
</gene>
<evidence type="ECO:0000256" key="1">
    <source>
        <dbReference type="ARBA" id="ARBA00004141"/>
    </source>
</evidence>
<protein>
    <recommendedName>
        <fullName evidence="8">Major facilitator superfamily (MFS) profile domain-containing protein</fullName>
    </recommendedName>
</protein>
<dbReference type="InterPro" id="IPR020846">
    <property type="entry name" value="MFS_dom"/>
</dbReference>
<evidence type="ECO:0000313" key="9">
    <source>
        <dbReference type="EMBL" id="KAJ3664454.1"/>
    </source>
</evidence>
<feature type="transmembrane region" description="Helical" evidence="7">
    <location>
        <begin position="249"/>
        <end position="270"/>
    </location>
</feature>
<dbReference type="GO" id="GO:0016020">
    <property type="term" value="C:membrane"/>
    <property type="evidence" value="ECO:0007669"/>
    <property type="project" value="UniProtKB-SubCell"/>
</dbReference>
<feature type="transmembrane region" description="Helical" evidence="7">
    <location>
        <begin position="302"/>
        <end position="324"/>
    </location>
</feature>
<evidence type="ECO:0000256" key="4">
    <source>
        <dbReference type="ARBA" id="ARBA00022692"/>
    </source>
</evidence>
<evidence type="ECO:0000256" key="3">
    <source>
        <dbReference type="ARBA" id="ARBA00022448"/>
    </source>
</evidence>
<dbReference type="InterPro" id="IPR005828">
    <property type="entry name" value="MFS_sugar_transport-like"/>
</dbReference>
<name>A0AA38J4N7_9CUCU</name>
<feature type="transmembrane region" description="Helical" evidence="7">
    <location>
        <begin position="12"/>
        <end position="34"/>
    </location>
</feature>